<organism evidence="2 3">
    <name type="scientific">Acacia crassicarpa</name>
    <name type="common">northern wattle</name>
    <dbReference type="NCBI Taxonomy" id="499986"/>
    <lineage>
        <taxon>Eukaryota</taxon>
        <taxon>Viridiplantae</taxon>
        <taxon>Streptophyta</taxon>
        <taxon>Embryophyta</taxon>
        <taxon>Tracheophyta</taxon>
        <taxon>Spermatophyta</taxon>
        <taxon>Magnoliopsida</taxon>
        <taxon>eudicotyledons</taxon>
        <taxon>Gunneridae</taxon>
        <taxon>Pentapetalae</taxon>
        <taxon>rosids</taxon>
        <taxon>fabids</taxon>
        <taxon>Fabales</taxon>
        <taxon>Fabaceae</taxon>
        <taxon>Caesalpinioideae</taxon>
        <taxon>mimosoid clade</taxon>
        <taxon>Acacieae</taxon>
        <taxon>Acacia</taxon>
    </lineage>
</organism>
<dbReference type="Proteomes" id="UP001293593">
    <property type="component" value="Unassembled WGS sequence"/>
</dbReference>
<keyword evidence="1" id="KW-0732">Signal</keyword>
<proteinExistence type="predicted"/>
<dbReference type="AlphaFoldDB" id="A0AAE1TC75"/>
<gene>
    <name evidence="2" type="ORF">QN277_011392</name>
</gene>
<feature type="chain" id="PRO_5041959734" evidence="1">
    <location>
        <begin position="26"/>
        <end position="106"/>
    </location>
</feature>
<evidence type="ECO:0000313" key="2">
    <source>
        <dbReference type="EMBL" id="KAK4279648.1"/>
    </source>
</evidence>
<feature type="signal peptide" evidence="1">
    <location>
        <begin position="1"/>
        <end position="25"/>
    </location>
</feature>
<accession>A0AAE1TC75</accession>
<keyword evidence="3" id="KW-1185">Reference proteome</keyword>
<dbReference type="PANTHER" id="PTHR36619">
    <property type="entry name" value="OS04G0208900 PROTEIN"/>
    <property type="match status" value="1"/>
</dbReference>
<dbReference type="EMBL" id="JAWXYG010000002">
    <property type="protein sequence ID" value="KAK4279648.1"/>
    <property type="molecule type" value="Genomic_DNA"/>
</dbReference>
<dbReference type="PANTHER" id="PTHR36619:SF3">
    <property type="entry name" value="TRANSMEMBRANE PROTEIN"/>
    <property type="match status" value="1"/>
</dbReference>
<protein>
    <submittedName>
        <fullName evidence="2">Uncharacterized protein</fullName>
    </submittedName>
</protein>
<evidence type="ECO:0000256" key="1">
    <source>
        <dbReference type="SAM" id="SignalP"/>
    </source>
</evidence>
<reference evidence="2" key="1">
    <citation type="submission" date="2023-10" db="EMBL/GenBank/DDBJ databases">
        <title>Chromosome-level genome of the transformable northern wattle, Acacia crassicarpa.</title>
        <authorList>
            <person name="Massaro I."/>
            <person name="Sinha N.R."/>
            <person name="Poethig S."/>
            <person name="Leichty A.R."/>
        </authorList>
    </citation>
    <scope>NUCLEOTIDE SEQUENCE</scope>
    <source>
        <strain evidence="2">Acra3RX</strain>
        <tissue evidence="2">Leaf</tissue>
    </source>
</reference>
<comment type="caution">
    <text evidence="2">The sequence shown here is derived from an EMBL/GenBank/DDBJ whole genome shotgun (WGS) entry which is preliminary data.</text>
</comment>
<evidence type="ECO:0000313" key="3">
    <source>
        <dbReference type="Proteomes" id="UP001293593"/>
    </source>
</evidence>
<sequence>MASSLLVMKPLLLLLLLLLLYVSGGRPIVTSEPNGADDHYKYTKLTPNIGHENGGSSGAIVEACLPKSRFRPTSGPSRYINHQPLSLEESITCNSTPKVVENNNTP</sequence>
<name>A0AAE1TC75_9FABA</name>